<keyword evidence="6 10" id="KW-1133">Transmembrane helix</keyword>
<evidence type="ECO:0000256" key="10">
    <source>
        <dbReference type="SAM" id="Phobius"/>
    </source>
</evidence>
<dbReference type="RefSeq" id="WP_048365135.1">
    <property type="nucleotide sequence ID" value="NZ_JYLF01000006.1"/>
</dbReference>
<accession>A0A0J6IE12</accession>
<dbReference type="Proteomes" id="UP000036325">
    <property type="component" value="Unassembled WGS sequence"/>
</dbReference>
<keyword evidence="7 10" id="KW-0472">Membrane</keyword>
<dbReference type="AlphaFoldDB" id="A0A0J6IE12"/>
<evidence type="ECO:0000256" key="2">
    <source>
        <dbReference type="ARBA" id="ARBA00022475"/>
    </source>
</evidence>
<comment type="subcellular location">
    <subcellularLocation>
        <location evidence="1">Cell membrane</location>
        <topology evidence="1">Multi-pass membrane protein</topology>
    </subcellularLocation>
</comment>
<proteinExistence type="inferred from homology"/>
<evidence type="ECO:0000256" key="7">
    <source>
        <dbReference type="ARBA" id="ARBA00023136"/>
    </source>
</evidence>
<feature type="transmembrane region" description="Helical" evidence="10">
    <location>
        <begin position="375"/>
        <end position="405"/>
    </location>
</feature>
<feature type="transmembrane region" description="Helical" evidence="10">
    <location>
        <begin position="48"/>
        <end position="66"/>
    </location>
</feature>
<feature type="transmembrane region" description="Helical" evidence="10">
    <location>
        <begin position="125"/>
        <end position="143"/>
    </location>
</feature>
<evidence type="ECO:0000313" key="12">
    <source>
        <dbReference type="Proteomes" id="UP000036325"/>
    </source>
</evidence>
<dbReference type="GO" id="GO:0008360">
    <property type="term" value="P:regulation of cell shape"/>
    <property type="evidence" value="ECO:0007669"/>
    <property type="project" value="UniProtKB-KW"/>
</dbReference>
<dbReference type="Pfam" id="PF03023">
    <property type="entry name" value="MurJ"/>
    <property type="match status" value="1"/>
</dbReference>
<feature type="transmembrane region" description="Helical" evidence="10">
    <location>
        <begin position="441"/>
        <end position="463"/>
    </location>
</feature>
<evidence type="ECO:0000256" key="3">
    <source>
        <dbReference type="ARBA" id="ARBA00022692"/>
    </source>
</evidence>
<evidence type="ECO:0000256" key="8">
    <source>
        <dbReference type="ARBA" id="ARBA00060041"/>
    </source>
</evidence>
<protein>
    <submittedName>
        <fullName evidence="11">Membrane protein</fullName>
    </submittedName>
</protein>
<dbReference type="GO" id="GO:0009252">
    <property type="term" value="P:peptidoglycan biosynthetic process"/>
    <property type="evidence" value="ECO:0007669"/>
    <property type="project" value="UniProtKB-KW"/>
</dbReference>
<dbReference type="GO" id="GO:0005886">
    <property type="term" value="C:plasma membrane"/>
    <property type="evidence" value="ECO:0007669"/>
    <property type="project" value="UniProtKB-SubCell"/>
</dbReference>
<evidence type="ECO:0000256" key="6">
    <source>
        <dbReference type="ARBA" id="ARBA00022989"/>
    </source>
</evidence>
<feature type="transmembrane region" description="Helical" evidence="10">
    <location>
        <begin position="86"/>
        <end position="105"/>
    </location>
</feature>
<feature type="transmembrane region" description="Helical" evidence="10">
    <location>
        <begin position="176"/>
        <end position="199"/>
    </location>
</feature>
<evidence type="ECO:0000256" key="5">
    <source>
        <dbReference type="ARBA" id="ARBA00022984"/>
    </source>
</evidence>
<name>A0A0J6IE12_9PSED</name>
<dbReference type="PANTHER" id="PTHR43486:SF1">
    <property type="entry name" value="LIPID II FLIPPASE MURJ-RELATED"/>
    <property type="match status" value="1"/>
</dbReference>
<evidence type="ECO:0000256" key="9">
    <source>
        <dbReference type="ARBA" id="ARBA00061532"/>
    </source>
</evidence>
<dbReference type="PANTHER" id="PTHR43486">
    <property type="entry name" value="LIPID II FLIPPASE MURJ-RELATED"/>
    <property type="match status" value="1"/>
</dbReference>
<evidence type="ECO:0000256" key="1">
    <source>
        <dbReference type="ARBA" id="ARBA00004651"/>
    </source>
</evidence>
<reference evidence="11 12" key="1">
    <citation type="submission" date="2015-02" db="EMBL/GenBank/DDBJ databases">
        <title>Pseudomonas helleri sp. nov. and Pseudomonas weihenstephanensis sp. nov., isolated from raw cows milk.</title>
        <authorList>
            <person name="von Neubeck M."/>
            <person name="Huptas C."/>
            <person name="Wenning M."/>
            <person name="Scherer S."/>
        </authorList>
    </citation>
    <scope>NUCLEOTIDE SEQUENCE [LARGE SCALE GENOMIC DNA]</scope>
    <source>
        <strain evidence="11 12">DSM 29166</strain>
    </source>
</reference>
<feature type="transmembrane region" description="Helical" evidence="10">
    <location>
        <begin position="333"/>
        <end position="355"/>
    </location>
</feature>
<dbReference type="InterPro" id="IPR004268">
    <property type="entry name" value="MurJ"/>
</dbReference>
<evidence type="ECO:0000313" key="11">
    <source>
        <dbReference type="EMBL" id="KMN12800.1"/>
    </source>
</evidence>
<comment type="caution">
    <text evidence="11">The sequence shown here is derived from an EMBL/GenBank/DDBJ whole genome shotgun (WGS) entry which is preliminary data.</text>
</comment>
<dbReference type="STRING" id="1608994.TU86_15115"/>
<feature type="transmembrane region" description="Helical" evidence="10">
    <location>
        <begin position="150"/>
        <end position="170"/>
    </location>
</feature>
<keyword evidence="3 10" id="KW-0812">Transmembrane</keyword>
<gene>
    <name evidence="11" type="ORF">TU86_15115</name>
</gene>
<dbReference type="PATRIC" id="fig|1608994.3.peg.3695"/>
<feature type="transmembrane region" description="Helical" evidence="10">
    <location>
        <begin position="260"/>
        <end position="279"/>
    </location>
</feature>
<dbReference type="PRINTS" id="PR01806">
    <property type="entry name" value="VIRFACTRMVIN"/>
</dbReference>
<feature type="transmembrane region" description="Helical" evidence="10">
    <location>
        <begin position="299"/>
        <end position="321"/>
    </location>
</feature>
<dbReference type="OrthoDB" id="6037421at2"/>
<comment type="function">
    <text evidence="8">Involved in peptidoglycan biosynthesis. Transports lipid-linked peptidoglycan precursors from the inner to the outer leaflet of the cytoplasmic membrane.</text>
</comment>
<sequence>MFGPTLWLTLATLTGLAAGFAREWLLVAAWGAGGRSDGFLVAMFLPEALRMALAAGLLSAAALPLYQQRSRTEQRAWLSALAPRLLLCGLLLSGLLGLGSLLWVRLIGLGLDSQGYALASDSLRILAWCAPGFVLHGLFCVPLQARSRFVLAGLGSLLFNLPPVLYLALLKHDATAQGLASACVLGSLLMPSVLLLPLYRDGWKPWHIQSAPGASRELLQRIGPLLSSNLASQGLALLERMVASLLGEGSVTWINLARKLINLPLIALMSLNQVLLGLMSGSAGEQRLGLLRKGLASATLLTVPAVAGLIGAAGALVHLLLPNQAADSPLPTLLAWFSVPLMFGAWNALLARYAYAAADTRMPLNCELIGSLLNALLLAVLPYFLGLIGIALAAVGGVILTGLLLMRRQQLFSVVPWRSHWLLGLGMMLLSALLLHPLHNIWLQLGLSTAFGALLMLAMAMWLRPWRPDKPEVQ</sequence>
<organism evidence="11 12">
    <name type="scientific">Pseudomonas weihenstephanensis</name>
    <dbReference type="NCBI Taxonomy" id="1608994"/>
    <lineage>
        <taxon>Bacteria</taxon>
        <taxon>Pseudomonadati</taxon>
        <taxon>Pseudomonadota</taxon>
        <taxon>Gammaproteobacteria</taxon>
        <taxon>Pseudomonadales</taxon>
        <taxon>Pseudomonadaceae</taxon>
        <taxon>Pseudomonas</taxon>
    </lineage>
</organism>
<dbReference type="EMBL" id="JYLF01000006">
    <property type="protein sequence ID" value="KMN12800.1"/>
    <property type="molecule type" value="Genomic_DNA"/>
</dbReference>
<keyword evidence="2" id="KW-1003">Cell membrane</keyword>
<evidence type="ECO:0000256" key="4">
    <source>
        <dbReference type="ARBA" id="ARBA00022960"/>
    </source>
</evidence>
<keyword evidence="4" id="KW-0133">Cell shape</keyword>
<feature type="transmembrane region" description="Helical" evidence="10">
    <location>
        <begin position="417"/>
        <end position="435"/>
    </location>
</feature>
<keyword evidence="5" id="KW-0573">Peptidoglycan synthesis</keyword>
<comment type="similarity">
    <text evidence="9">Belongs to the MurJ/MviN family.</text>
</comment>